<accession>A0AA40BPA9</accession>
<gene>
    <name evidence="2" type="ORF">B0T18DRAFT_420820</name>
</gene>
<dbReference type="AlphaFoldDB" id="A0AA40BPA9"/>
<organism evidence="2 3">
    <name type="scientific">Schizothecium vesticola</name>
    <dbReference type="NCBI Taxonomy" id="314040"/>
    <lineage>
        <taxon>Eukaryota</taxon>
        <taxon>Fungi</taxon>
        <taxon>Dikarya</taxon>
        <taxon>Ascomycota</taxon>
        <taxon>Pezizomycotina</taxon>
        <taxon>Sordariomycetes</taxon>
        <taxon>Sordariomycetidae</taxon>
        <taxon>Sordariales</taxon>
        <taxon>Schizotheciaceae</taxon>
        <taxon>Schizothecium</taxon>
    </lineage>
</organism>
<name>A0AA40BPA9_9PEZI</name>
<sequence length="101" mass="10972">MPPRVPDPEPNIPPLDLMHQPATTNPTRRIIATTVSYIRKLASSWPLLAQYRLQNWPRACCGCIKAGVGQPATFGGEAISLSWLVPEAAARTRTPLLAADV</sequence>
<keyword evidence="3" id="KW-1185">Reference proteome</keyword>
<comment type="caution">
    <text evidence="2">The sequence shown here is derived from an EMBL/GenBank/DDBJ whole genome shotgun (WGS) entry which is preliminary data.</text>
</comment>
<evidence type="ECO:0000313" key="3">
    <source>
        <dbReference type="Proteomes" id="UP001172155"/>
    </source>
</evidence>
<reference evidence="2" key="1">
    <citation type="submission" date="2023-06" db="EMBL/GenBank/DDBJ databases">
        <title>Genome-scale phylogeny and comparative genomics of the fungal order Sordariales.</title>
        <authorList>
            <consortium name="Lawrence Berkeley National Laboratory"/>
            <person name="Hensen N."/>
            <person name="Bonometti L."/>
            <person name="Westerberg I."/>
            <person name="Brannstrom I.O."/>
            <person name="Guillou S."/>
            <person name="Cros-Aarteil S."/>
            <person name="Calhoun S."/>
            <person name="Haridas S."/>
            <person name="Kuo A."/>
            <person name="Mondo S."/>
            <person name="Pangilinan J."/>
            <person name="Riley R."/>
            <person name="LaButti K."/>
            <person name="Andreopoulos B."/>
            <person name="Lipzen A."/>
            <person name="Chen C."/>
            <person name="Yanf M."/>
            <person name="Daum C."/>
            <person name="Ng V."/>
            <person name="Clum A."/>
            <person name="Steindorff A."/>
            <person name="Ohm R."/>
            <person name="Martin F."/>
            <person name="Silar P."/>
            <person name="Natvig D."/>
            <person name="Lalanne C."/>
            <person name="Gautier V."/>
            <person name="Ament-velasquez S.L."/>
            <person name="Kruys A."/>
            <person name="Hutchinson M.I."/>
            <person name="Powell A.J."/>
            <person name="Barry K."/>
            <person name="Miller A.N."/>
            <person name="Grigoriev I.V."/>
            <person name="Debuchy R."/>
            <person name="Gladieux P."/>
            <person name="Thoren M.H."/>
            <person name="Johannesson H."/>
        </authorList>
    </citation>
    <scope>NUCLEOTIDE SEQUENCE</scope>
    <source>
        <strain evidence="2">SMH3187-1</strain>
    </source>
</reference>
<dbReference type="EMBL" id="JAUKUD010000007">
    <property type="protein sequence ID" value="KAK0737905.1"/>
    <property type="molecule type" value="Genomic_DNA"/>
</dbReference>
<proteinExistence type="predicted"/>
<feature type="compositionally biased region" description="Pro residues" evidence="1">
    <location>
        <begin position="1"/>
        <end position="13"/>
    </location>
</feature>
<evidence type="ECO:0000256" key="1">
    <source>
        <dbReference type="SAM" id="MobiDB-lite"/>
    </source>
</evidence>
<feature type="region of interest" description="Disordered" evidence="1">
    <location>
        <begin position="1"/>
        <end position="23"/>
    </location>
</feature>
<dbReference type="Proteomes" id="UP001172155">
    <property type="component" value="Unassembled WGS sequence"/>
</dbReference>
<evidence type="ECO:0000313" key="2">
    <source>
        <dbReference type="EMBL" id="KAK0737905.1"/>
    </source>
</evidence>
<protein>
    <submittedName>
        <fullName evidence="2">Uncharacterized protein</fullName>
    </submittedName>
</protein>